<keyword evidence="7 14" id="KW-0963">Cytoplasm</keyword>
<dbReference type="HAMAP" id="MF_00215">
    <property type="entry name" value="Pantothen_kinase_1"/>
    <property type="match status" value="1"/>
</dbReference>
<dbReference type="PIRSF" id="PIRSF000545">
    <property type="entry name" value="Pantothenate_kin"/>
    <property type="match status" value="1"/>
</dbReference>
<dbReference type="SUPFAM" id="SSF52540">
    <property type="entry name" value="P-loop containing nucleoside triphosphate hydrolases"/>
    <property type="match status" value="1"/>
</dbReference>
<evidence type="ECO:0000256" key="15">
    <source>
        <dbReference type="RuleBase" id="RU003530"/>
    </source>
</evidence>
<evidence type="ECO:0000256" key="14">
    <source>
        <dbReference type="HAMAP-Rule" id="MF_00215"/>
    </source>
</evidence>
<evidence type="ECO:0000256" key="4">
    <source>
        <dbReference type="ARBA" id="ARBA00006087"/>
    </source>
</evidence>
<dbReference type="EC" id="2.7.1.33" evidence="5 14"/>
<evidence type="ECO:0000259" key="16">
    <source>
        <dbReference type="Pfam" id="PF00485"/>
    </source>
</evidence>
<evidence type="ECO:0000256" key="12">
    <source>
        <dbReference type="ARBA" id="ARBA00022993"/>
    </source>
</evidence>
<comment type="caution">
    <text evidence="17">The sequence shown here is derived from an EMBL/GenBank/DDBJ whole genome shotgun (WGS) entry which is preliminary data.</text>
</comment>
<evidence type="ECO:0000313" key="17">
    <source>
        <dbReference type="EMBL" id="GAA4885253.1"/>
    </source>
</evidence>
<keyword evidence="18" id="KW-1185">Reference proteome</keyword>
<evidence type="ECO:0000256" key="7">
    <source>
        <dbReference type="ARBA" id="ARBA00022490"/>
    </source>
</evidence>
<keyword evidence="11 14" id="KW-0067">ATP-binding</keyword>
<gene>
    <name evidence="14 17" type="primary">coaA</name>
    <name evidence="17" type="ORF">GCM10023333_18480</name>
</gene>
<reference evidence="18" key="1">
    <citation type="journal article" date="2019" name="Int. J. Syst. Evol. Microbiol.">
        <title>The Global Catalogue of Microorganisms (GCM) 10K type strain sequencing project: providing services to taxonomists for standard genome sequencing and annotation.</title>
        <authorList>
            <consortium name="The Broad Institute Genomics Platform"/>
            <consortium name="The Broad Institute Genome Sequencing Center for Infectious Disease"/>
            <person name="Wu L."/>
            <person name="Ma J."/>
        </authorList>
    </citation>
    <scope>NUCLEOTIDE SEQUENCE [LARGE SCALE GENOMIC DNA]</scope>
    <source>
        <strain evidence="18">JCM 18401</strain>
    </source>
</reference>
<comment type="similarity">
    <text evidence="4 14 15">Belongs to the prokaryotic pantothenate kinase family.</text>
</comment>
<feature type="binding site" evidence="14">
    <location>
        <begin position="95"/>
        <end position="102"/>
    </location>
    <ligand>
        <name>ATP</name>
        <dbReference type="ChEBI" id="CHEBI:30616"/>
    </ligand>
</feature>
<accession>A0ABP9ER61</accession>
<evidence type="ECO:0000256" key="9">
    <source>
        <dbReference type="ARBA" id="ARBA00022741"/>
    </source>
</evidence>
<evidence type="ECO:0000256" key="2">
    <source>
        <dbReference type="ARBA" id="ARBA00004496"/>
    </source>
</evidence>
<dbReference type="InterPro" id="IPR006083">
    <property type="entry name" value="PRK/URK"/>
</dbReference>
<evidence type="ECO:0000256" key="13">
    <source>
        <dbReference type="ARBA" id="ARBA00032866"/>
    </source>
</evidence>
<evidence type="ECO:0000256" key="6">
    <source>
        <dbReference type="ARBA" id="ARBA00015080"/>
    </source>
</evidence>
<evidence type="ECO:0000256" key="5">
    <source>
        <dbReference type="ARBA" id="ARBA00012102"/>
    </source>
</evidence>
<dbReference type="RefSeq" id="WP_345335085.1">
    <property type="nucleotide sequence ID" value="NZ_BAABJZ010000053.1"/>
</dbReference>
<sequence length="315" mass="36074">MSCTSADKDHAYQSFSRPQWAALRDAVPLPLSEAELERLRGINDDISLEEVEAIYLPLSRLLNLYVHSKQRRGDVLEQFLGRKPSLGPYIISVAGSVAVGKSTTARILQALLQRWPEHPQVELVTTDGFLFPLEELKKRDLMSRKGFPESYDIRMLLDFVRSVKSGEVAEAPIYSHLTYDRIDNASQSINRPDILILEGLNVLQTGIDYPHWPQRPFVSDFVDFSIYVDADESLLKQWYVERFLSFRDGSFRDPNSYFHHYAKLSQSEAAKTASKIWEQINGPNLRENVAPTRERADLILTKSVQHQISQIRLRG</sequence>
<dbReference type="CDD" id="cd02025">
    <property type="entry name" value="PanK"/>
    <property type="match status" value="1"/>
</dbReference>
<evidence type="ECO:0000256" key="1">
    <source>
        <dbReference type="ARBA" id="ARBA00001206"/>
    </source>
</evidence>
<dbReference type="PANTHER" id="PTHR10285">
    <property type="entry name" value="URIDINE KINASE"/>
    <property type="match status" value="1"/>
</dbReference>
<keyword evidence="8 14" id="KW-0808">Transferase</keyword>
<keyword evidence="9 14" id="KW-0547">Nucleotide-binding</keyword>
<dbReference type="Pfam" id="PF00485">
    <property type="entry name" value="PRK"/>
    <property type="match status" value="1"/>
</dbReference>
<keyword evidence="12 14" id="KW-0173">Coenzyme A biosynthesis</keyword>
<comment type="pathway">
    <text evidence="3 14 15">Cofactor biosynthesis; coenzyme A biosynthesis; CoA from (R)-pantothenate: step 1/5.</text>
</comment>
<dbReference type="Gene3D" id="3.40.50.300">
    <property type="entry name" value="P-loop containing nucleotide triphosphate hydrolases"/>
    <property type="match status" value="1"/>
</dbReference>
<keyword evidence="10 14" id="KW-0418">Kinase</keyword>
<evidence type="ECO:0000313" key="18">
    <source>
        <dbReference type="Proteomes" id="UP001499988"/>
    </source>
</evidence>
<evidence type="ECO:0000256" key="11">
    <source>
        <dbReference type="ARBA" id="ARBA00022840"/>
    </source>
</evidence>
<evidence type="ECO:0000256" key="10">
    <source>
        <dbReference type="ARBA" id="ARBA00022777"/>
    </source>
</evidence>
<evidence type="ECO:0000256" key="8">
    <source>
        <dbReference type="ARBA" id="ARBA00022679"/>
    </source>
</evidence>
<proteinExistence type="inferred from homology"/>
<dbReference type="EMBL" id="BAABJZ010000053">
    <property type="protein sequence ID" value="GAA4885253.1"/>
    <property type="molecule type" value="Genomic_DNA"/>
</dbReference>
<feature type="domain" description="Phosphoribulokinase/uridine kinase" evidence="16">
    <location>
        <begin position="90"/>
        <end position="242"/>
    </location>
</feature>
<dbReference type="NCBIfam" id="TIGR00554">
    <property type="entry name" value="panK_bact"/>
    <property type="match status" value="1"/>
</dbReference>
<organism evidence="17 18">
    <name type="scientific">Ferrimonas pelagia</name>
    <dbReference type="NCBI Taxonomy" id="1177826"/>
    <lineage>
        <taxon>Bacteria</taxon>
        <taxon>Pseudomonadati</taxon>
        <taxon>Pseudomonadota</taxon>
        <taxon>Gammaproteobacteria</taxon>
        <taxon>Alteromonadales</taxon>
        <taxon>Ferrimonadaceae</taxon>
        <taxon>Ferrimonas</taxon>
    </lineage>
</organism>
<comment type="catalytic activity">
    <reaction evidence="1 14 15">
        <text>(R)-pantothenate + ATP = (R)-4'-phosphopantothenate + ADP + H(+)</text>
        <dbReference type="Rhea" id="RHEA:16373"/>
        <dbReference type="ChEBI" id="CHEBI:10986"/>
        <dbReference type="ChEBI" id="CHEBI:15378"/>
        <dbReference type="ChEBI" id="CHEBI:29032"/>
        <dbReference type="ChEBI" id="CHEBI:30616"/>
        <dbReference type="ChEBI" id="CHEBI:456216"/>
        <dbReference type="EC" id="2.7.1.33"/>
    </reaction>
</comment>
<dbReference type="Proteomes" id="UP001499988">
    <property type="component" value="Unassembled WGS sequence"/>
</dbReference>
<evidence type="ECO:0000256" key="3">
    <source>
        <dbReference type="ARBA" id="ARBA00005225"/>
    </source>
</evidence>
<dbReference type="GO" id="GO:0016301">
    <property type="term" value="F:kinase activity"/>
    <property type="evidence" value="ECO:0007669"/>
    <property type="project" value="UniProtKB-KW"/>
</dbReference>
<name>A0ABP9ER61_9GAMM</name>
<dbReference type="InterPro" id="IPR004566">
    <property type="entry name" value="PanK"/>
</dbReference>
<comment type="subcellular location">
    <subcellularLocation>
        <location evidence="2 14 15">Cytoplasm</location>
    </subcellularLocation>
</comment>
<protein>
    <recommendedName>
        <fullName evidence="6 14">Pantothenate kinase</fullName>
        <ecNumber evidence="5 14">2.7.1.33</ecNumber>
    </recommendedName>
    <alternativeName>
        <fullName evidence="13 14">Pantothenic acid kinase</fullName>
    </alternativeName>
</protein>
<dbReference type="InterPro" id="IPR027417">
    <property type="entry name" value="P-loop_NTPase"/>
</dbReference>